<evidence type="ECO:0000256" key="2">
    <source>
        <dbReference type="ARBA" id="ARBA00023015"/>
    </source>
</evidence>
<dbReference type="InterPro" id="IPR028082">
    <property type="entry name" value="Peripla_BP_I"/>
</dbReference>
<gene>
    <name evidence="6" type="ORF">K0B96_15150</name>
</gene>
<evidence type="ECO:0000256" key="3">
    <source>
        <dbReference type="ARBA" id="ARBA00023125"/>
    </source>
</evidence>
<evidence type="ECO:0000256" key="4">
    <source>
        <dbReference type="ARBA" id="ARBA00023163"/>
    </source>
</evidence>
<evidence type="ECO:0000259" key="5">
    <source>
        <dbReference type="PROSITE" id="PS50932"/>
    </source>
</evidence>
<dbReference type="KEGG" id="ole:K0B96_15150"/>
<sequence length="354" mass="39791">MSWEKRTTLKDVAGRLGLSVAAVSLALRNHPSISAATTAKVKAMARELNYAPDPGLSALAAHRSRLRVHRDFSVIALVTNWSSRDAWTTRTSAKQAIEGVTLRARSLGYSLQVFWAREQGCSARRFSAVLRNRGIRGVILAPFEDPRDRLDLEWKDFAVVALERPVQYPLFHHIVPNHFAGILLAWEQLRARNYTRIGIIVWTDLSDRTLHQWEAGYAYLQSRTLEANRVSALVLQPEDPVGQIRSWLRRERPEAVISRSDGFFEAVRAEGLRIPQDIGYASLNVADDVPQASGIQQHRSEMGEFAVEILNSLLQSNQRGFNAVPHGTHVDGTWQEGRTVRGLPAARKKAREPR</sequence>
<dbReference type="Gene3D" id="1.10.260.40">
    <property type="entry name" value="lambda repressor-like DNA-binding domains"/>
    <property type="match status" value="1"/>
</dbReference>
<dbReference type="GO" id="GO:0003700">
    <property type="term" value="F:DNA-binding transcription factor activity"/>
    <property type="evidence" value="ECO:0007669"/>
    <property type="project" value="TreeGrafter"/>
</dbReference>
<dbReference type="AlphaFoldDB" id="A0A8F9TV03"/>
<dbReference type="CDD" id="cd06267">
    <property type="entry name" value="PBP1_LacI_sugar_binding-like"/>
    <property type="match status" value="1"/>
</dbReference>
<name>A0A8F9TV03_9BACT</name>
<evidence type="ECO:0000256" key="1">
    <source>
        <dbReference type="ARBA" id="ARBA00022491"/>
    </source>
</evidence>
<feature type="domain" description="HTH lacI-type" evidence="5">
    <location>
        <begin position="7"/>
        <end position="61"/>
    </location>
</feature>
<dbReference type="GO" id="GO:0000976">
    <property type="term" value="F:transcription cis-regulatory region binding"/>
    <property type="evidence" value="ECO:0007669"/>
    <property type="project" value="TreeGrafter"/>
</dbReference>
<dbReference type="SMART" id="SM00354">
    <property type="entry name" value="HTH_LACI"/>
    <property type="match status" value="1"/>
</dbReference>
<organism evidence="6 7">
    <name type="scientific">Horticoccus luteus</name>
    <dbReference type="NCBI Taxonomy" id="2862869"/>
    <lineage>
        <taxon>Bacteria</taxon>
        <taxon>Pseudomonadati</taxon>
        <taxon>Verrucomicrobiota</taxon>
        <taxon>Opitutia</taxon>
        <taxon>Opitutales</taxon>
        <taxon>Opitutaceae</taxon>
        <taxon>Horticoccus</taxon>
    </lineage>
</organism>
<dbReference type="RefSeq" id="WP_220161724.1">
    <property type="nucleotide sequence ID" value="NZ_CP080507.1"/>
</dbReference>
<evidence type="ECO:0000313" key="7">
    <source>
        <dbReference type="Proteomes" id="UP000825051"/>
    </source>
</evidence>
<dbReference type="InterPro" id="IPR010982">
    <property type="entry name" value="Lambda_DNA-bd_dom_sf"/>
</dbReference>
<proteinExistence type="predicted"/>
<dbReference type="PROSITE" id="PS50932">
    <property type="entry name" value="HTH_LACI_2"/>
    <property type="match status" value="1"/>
</dbReference>
<dbReference type="PANTHER" id="PTHR30146:SF148">
    <property type="entry name" value="HTH-TYPE TRANSCRIPTIONAL REPRESSOR PURR-RELATED"/>
    <property type="match status" value="1"/>
</dbReference>
<keyword evidence="4" id="KW-0804">Transcription</keyword>
<protein>
    <submittedName>
        <fullName evidence="6">LacI family transcriptional regulator</fullName>
    </submittedName>
</protein>
<dbReference type="PANTHER" id="PTHR30146">
    <property type="entry name" value="LACI-RELATED TRANSCRIPTIONAL REPRESSOR"/>
    <property type="match status" value="1"/>
</dbReference>
<dbReference type="Proteomes" id="UP000825051">
    <property type="component" value="Chromosome"/>
</dbReference>
<keyword evidence="1" id="KW-0678">Repressor</keyword>
<keyword evidence="2" id="KW-0805">Transcription regulation</keyword>
<dbReference type="InterPro" id="IPR000843">
    <property type="entry name" value="HTH_LacI"/>
</dbReference>
<dbReference type="CDD" id="cd01392">
    <property type="entry name" value="HTH_LacI"/>
    <property type="match status" value="1"/>
</dbReference>
<dbReference type="SUPFAM" id="SSF47413">
    <property type="entry name" value="lambda repressor-like DNA-binding domains"/>
    <property type="match status" value="1"/>
</dbReference>
<keyword evidence="7" id="KW-1185">Reference proteome</keyword>
<keyword evidence="3" id="KW-0238">DNA-binding</keyword>
<dbReference type="Pfam" id="PF13377">
    <property type="entry name" value="Peripla_BP_3"/>
    <property type="match status" value="1"/>
</dbReference>
<accession>A0A8F9TV03</accession>
<dbReference type="EMBL" id="CP080507">
    <property type="protein sequence ID" value="QYM78620.1"/>
    <property type="molecule type" value="Genomic_DNA"/>
</dbReference>
<dbReference type="Gene3D" id="3.40.50.2300">
    <property type="match status" value="2"/>
</dbReference>
<dbReference type="Pfam" id="PF00356">
    <property type="entry name" value="LacI"/>
    <property type="match status" value="1"/>
</dbReference>
<dbReference type="InterPro" id="IPR046335">
    <property type="entry name" value="LacI/GalR-like_sensor"/>
</dbReference>
<evidence type="ECO:0000313" key="6">
    <source>
        <dbReference type="EMBL" id="QYM78620.1"/>
    </source>
</evidence>
<dbReference type="SUPFAM" id="SSF53822">
    <property type="entry name" value="Periplasmic binding protein-like I"/>
    <property type="match status" value="1"/>
</dbReference>
<reference evidence="6" key="1">
    <citation type="submission" date="2021-08" db="EMBL/GenBank/DDBJ databases">
        <title>Genome of a novel bacterium of the phylum Verrucomicrobia, Oleiharenicola sp. KSB-15.</title>
        <authorList>
            <person name="Chung J.-H."/>
            <person name="Ahn J.-H."/>
            <person name="Yoon Y."/>
            <person name="Kim D.-Y."/>
            <person name="An S.-H."/>
            <person name="Park I."/>
            <person name="Yeon J."/>
        </authorList>
    </citation>
    <scope>NUCLEOTIDE SEQUENCE</scope>
    <source>
        <strain evidence="6">KSB-15</strain>
    </source>
</reference>